<dbReference type="Gene3D" id="2.60.40.3100">
    <property type="entry name" value="Arylsulphate sulphotransferase monomer, N-terminal domain"/>
    <property type="match status" value="1"/>
</dbReference>
<dbReference type="Pfam" id="PF17425">
    <property type="entry name" value="Arylsulfotran_N"/>
    <property type="match status" value="1"/>
</dbReference>
<dbReference type="InterPro" id="IPR038477">
    <property type="entry name" value="ASST_N_sf"/>
</dbReference>
<dbReference type="RefSeq" id="WP_382357901.1">
    <property type="nucleotide sequence ID" value="NZ_JBHTGR010000005.1"/>
</dbReference>
<dbReference type="Proteomes" id="UP001596620">
    <property type="component" value="Unassembled WGS sequence"/>
</dbReference>
<evidence type="ECO:0000259" key="1">
    <source>
        <dbReference type="Pfam" id="PF17425"/>
    </source>
</evidence>
<dbReference type="Pfam" id="PF05935">
    <property type="entry name" value="Arylsulfotrans"/>
    <property type="match status" value="1"/>
</dbReference>
<accession>A0ABW2UTU5</accession>
<protein>
    <submittedName>
        <fullName evidence="2">Aryl-sulfate sulfotransferase</fullName>
    </submittedName>
</protein>
<evidence type="ECO:0000313" key="3">
    <source>
        <dbReference type="Proteomes" id="UP001596620"/>
    </source>
</evidence>
<evidence type="ECO:0000313" key="2">
    <source>
        <dbReference type="EMBL" id="MFC7746418.1"/>
    </source>
</evidence>
<dbReference type="InterPro" id="IPR035391">
    <property type="entry name" value="Arylsulfotran_N"/>
</dbReference>
<keyword evidence="3" id="KW-1185">Reference proteome</keyword>
<name>A0ABW2UTU5_9BACI</name>
<sequence>MAISQRNMPRMHKQQQIRKRLRRAFNYRVHSLNNPFVQLNPYRVAPLSALVQFTTKKPASITLMIHGDTPIEKTVPGYHTIHQIPIIGLYANKRNRVTITATTHSGQTTTNTIQIKTQALPKDFLRVSVTNADKEKMENGLTFIVPSAHYAFAIDHKGEVRWYSKINIRQLFKPTEDGNFLIYTKPNKETKHNRIIETDLLGQIYNAWTIYPKEDIPKTAVNTDAIKRANHNLLVTTHQETSLSVKDKLTEFNRHTGKPINSLNYRSIFPDSFSEDGGDWLHNNAIWADREDDGKVIMTARHQDLVMKHSFPEGEVDWILASPENWPASWENTLLTPIGDHFKYPGGPHAVMTLPDQDGNPETLDILLFDNNNVLTRGDQQLSQTFSRAVQYRVHETNQTVEEVWSYGEERGKAFFSPIVGDADWLPETGNRLITSGYIQTGTGRSSKIVEVTDSSEDVFEATIYGFAPESKQHVYRAARFKVPGT</sequence>
<proteinExistence type="predicted"/>
<dbReference type="EMBL" id="JBHTGR010000005">
    <property type="protein sequence ID" value="MFC7746418.1"/>
    <property type="molecule type" value="Genomic_DNA"/>
</dbReference>
<dbReference type="InterPro" id="IPR010262">
    <property type="entry name" value="Arylsulfotransferase_bact"/>
</dbReference>
<dbReference type="PANTHER" id="PTHR35340:SF10">
    <property type="entry name" value="CYTOPLASMIC PROTEIN"/>
    <property type="match status" value="1"/>
</dbReference>
<feature type="domain" description="Arylsulfotransferase N-terminal" evidence="1">
    <location>
        <begin position="37"/>
        <end position="118"/>
    </location>
</feature>
<comment type="caution">
    <text evidence="2">The sequence shown here is derived from an EMBL/GenBank/DDBJ whole genome shotgun (WGS) entry which is preliminary data.</text>
</comment>
<reference evidence="3" key="1">
    <citation type="journal article" date="2019" name="Int. J. Syst. Evol. Microbiol.">
        <title>The Global Catalogue of Microorganisms (GCM) 10K type strain sequencing project: providing services to taxonomists for standard genome sequencing and annotation.</title>
        <authorList>
            <consortium name="The Broad Institute Genomics Platform"/>
            <consortium name="The Broad Institute Genome Sequencing Center for Infectious Disease"/>
            <person name="Wu L."/>
            <person name="Ma J."/>
        </authorList>
    </citation>
    <scope>NUCLEOTIDE SEQUENCE [LARGE SCALE GENOMIC DNA]</scope>
    <source>
        <strain evidence="3">JCM 30234</strain>
    </source>
</reference>
<dbReference type="InterPro" id="IPR053143">
    <property type="entry name" value="Arylsulfate_ST"/>
</dbReference>
<dbReference type="PANTHER" id="PTHR35340">
    <property type="entry name" value="PQQ ENZYME REPEAT PROTEIN-RELATED"/>
    <property type="match status" value="1"/>
</dbReference>
<gene>
    <name evidence="2" type="ORF">ACFQU8_04070</name>
</gene>
<organism evidence="2 3">
    <name type="scientific">Lentibacillus kimchii</name>
    <dbReference type="NCBI Taxonomy" id="1542911"/>
    <lineage>
        <taxon>Bacteria</taxon>
        <taxon>Bacillati</taxon>
        <taxon>Bacillota</taxon>
        <taxon>Bacilli</taxon>
        <taxon>Bacillales</taxon>
        <taxon>Bacillaceae</taxon>
        <taxon>Lentibacillus</taxon>
    </lineage>
</organism>